<feature type="region of interest" description="Disordered" evidence="1">
    <location>
        <begin position="88"/>
        <end position="111"/>
    </location>
</feature>
<reference evidence="3" key="2">
    <citation type="submission" date="2022-12" db="EMBL/GenBank/DDBJ databases">
        <authorList>
            <person name="Webb A."/>
        </authorList>
    </citation>
    <scope>NUCLEOTIDE SEQUENCE</scope>
    <source>
        <strain evidence="3">Pf2</strain>
    </source>
</reference>
<evidence type="ECO:0000313" key="2">
    <source>
        <dbReference type="EMBL" id="CAH0488309.1"/>
    </source>
</evidence>
<accession>A0AAV0THQ9</accession>
<keyword evidence="4" id="KW-1185">Reference proteome</keyword>
<dbReference type="EMBL" id="CANTFK010000666">
    <property type="protein sequence ID" value="CAI5722153.1"/>
    <property type="molecule type" value="Genomic_DNA"/>
</dbReference>
<sequence>MDALEKTGNKLDQAQYIREVLAGSCLEQANPARTPIGKIQDVKDEDDLLPSESESSRISLTMSKLLSLVGSLLRLSRCTRPDFAFPCTGPASERMHRETENGDERNDLLVI</sequence>
<feature type="compositionally biased region" description="Basic and acidic residues" evidence="1">
    <location>
        <begin position="93"/>
        <end position="111"/>
    </location>
</feature>
<evidence type="ECO:0000313" key="5">
    <source>
        <dbReference type="Proteomes" id="UP001159659"/>
    </source>
</evidence>
<evidence type="ECO:0000313" key="3">
    <source>
        <dbReference type="EMBL" id="CAI5722153.1"/>
    </source>
</evidence>
<gene>
    <name evidence="2" type="ORF">PFR001_LOCUS3798</name>
    <name evidence="3" type="ORF">PFR002_LOCUS4374</name>
</gene>
<name>A0AAV0THQ9_9STRA</name>
<dbReference type="AlphaFoldDB" id="A0AAV0THQ9"/>
<dbReference type="EMBL" id="CAKLBC010000792">
    <property type="protein sequence ID" value="CAH0488309.1"/>
    <property type="molecule type" value="Genomic_DNA"/>
</dbReference>
<evidence type="ECO:0000313" key="4">
    <source>
        <dbReference type="Proteomes" id="UP001157938"/>
    </source>
</evidence>
<evidence type="ECO:0000256" key="1">
    <source>
        <dbReference type="SAM" id="MobiDB-lite"/>
    </source>
</evidence>
<reference evidence="2 4" key="1">
    <citation type="submission" date="2021-11" db="EMBL/GenBank/DDBJ databases">
        <authorList>
            <person name="Islam A."/>
            <person name="Islam S."/>
            <person name="Flora M.S."/>
            <person name="Rahman M."/>
            <person name="Ziaur R.M."/>
            <person name="Epstein J.H."/>
            <person name="Hassan M."/>
            <person name="Klassen M."/>
            <person name="Woodard K."/>
            <person name="Webb A."/>
            <person name="Webby R.J."/>
            <person name="El Zowalaty M.E."/>
        </authorList>
    </citation>
    <scope>NUCLEOTIDE SEQUENCE [LARGE SCALE GENOMIC DNA]</scope>
    <source>
        <strain evidence="2">Pf1</strain>
    </source>
</reference>
<proteinExistence type="predicted"/>
<dbReference type="Proteomes" id="UP001157938">
    <property type="component" value="Unassembled WGS sequence"/>
</dbReference>
<organism evidence="3 5">
    <name type="scientific">Peronospora farinosa</name>
    <dbReference type="NCBI Taxonomy" id="134698"/>
    <lineage>
        <taxon>Eukaryota</taxon>
        <taxon>Sar</taxon>
        <taxon>Stramenopiles</taxon>
        <taxon>Oomycota</taxon>
        <taxon>Peronosporomycetes</taxon>
        <taxon>Peronosporales</taxon>
        <taxon>Peronosporaceae</taxon>
        <taxon>Peronospora</taxon>
    </lineage>
</organism>
<comment type="caution">
    <text evidence="3">The sequence shown here is derived from an EMBL/GenBank/DDBJ whole genome shotgun (WGS) entry which is preliminary data.</text>
</comment>
<protein>
    <submittedName>
        <fullName evidence="3">Uncharacterized protein</fullName>
    </submittedName>
</protein>
<dbReference type="Proteomes" id="UP001159659">
    <property type="component" value="Unassembled WGS sequence"/>
</dbReference>